<accession>A0A6G1LY51</accession>
<dbReference type="EMBL" id="WIPF01000049">
    <property type="protein sequence ID" value="KAF3219673.1"/>
    <property type="molecule type" value="Genomic_DNA"/>
</dbReference>
<reference evidence="2 3" key="1">
    <citation type="submission" date="2019-06" db="EMBL/GenBank/DDBJ databases">
        <authorList>
            <person name="Palmer J.M."/>
        </authorList>
    </citation>
    <scope>NUCLEOTIDE SEQUENCE [LARGE SCALE GENOMIC DNA]</scope>
    <source>
        <strain evidence="2 3">TWF191</strain>
    </source>
</reference>
<dbReference type="Proteomes" id="UP000483672">
    <property type="component" value="Unassembled WGS sequence"/>
</dbReference>
<comment type="caution">
    <text evidence="2">The sequence shown here is derived from an EMBL/GenBank/DDBJ whole genome shotgun (WGS) entry which is preliminary data.</text>
</comment>
<evidence type="ECO:0000313" key="2">
    <source>
        <dbReference type="EMBL" id="KAF3219673.1"/>
    </source>
</evidence>
<proteinExistence type="predicted"/>
<feature type="compositionally biased region" description="Basic residues" evidence="1">
    <location>
        <begin position="1"/>
        <end position="11"/>
    </location>
</feature>
<organism evidence="2 3">
    <name type="scientific">Orbilia oligospora</name>
    <name type="common">Nematode-trapping fungus</name>
    <name type="synonym">Arthrobotrys oligospora</name>
    <dbReference type="NCBI Taxonomy" id="2813651"/>
    <lineage>
        <taxon>Eukaryota</taxon>
        <taxon>Fungi</taxon>
        <taxon>Dikarya</taxon>
        <taxon>Ascomycota</taxon>
        <taxon>Pezizomycotina</taxon>
        <taxon>Orbiliomycetes</taxon>
        <taxon>Orbiliales</taxon>
        <taxon>Orbiliaceae</taxon>
        <taxon>Orbilia</taxon>
    </lineage>
</organism>
<dbReference type="AlphaFoldDB" id="A0A6G1LY51"/>
<sequence>MVRHRNSRKGTNHPPHIQEPTCTNKPQSQSLLFPFSHVGVTLSRKALRQNRRVHDLNLRCTPPASASFPFVQKDLVSSKNLQDFAGLARGGDLKIGTYFLPNKSPSEGAWTDPCLCSINPFKQGPTSDHRDFGTEGT</sequence>
<protein>
    <submittedName>
        <fullName evidence="2">Uncharacterized protein</fullName>
    </submittedName>
</protein>
<evidence type="ECO:0000313" key="3">
    <source>
        <dbReference type="Proteomes" id="UP000483672"/>
    </source>
</evidence>
<feature type="region of interest" description="Disordered" evidence="1">
    <location>
        <begin position="1"/>
        <end position="23"/>
    </location>
</feature>
<evidence type="ECO:0000256" key="1">
    <source>
        <dbReference type="SAM" id="MobiDB-lite"/>
    </source>
</evidence>
<name>A0A6G1LY51_ORBOL</name>
<gene>
    <name evidence="2" type="ORF">TWF191_007651</name>
</gene>